<dbReference type="PANTHER" id="PTHR24276">
    <property type="entry name" value="POLYSERASE-RELATED"/>
    <property type="match status" value="1"/>
</dbReference>
<dbReference type="InterPro" id="IPR009003">
    <property type="entry name" value="Peptidase_S1_PA"/>
</dbReference>
<feature type="chain" id="PRO_5004018110" evidence="4">
    <location>
        <begin position="31"/>
        <end position="297"/>
    </location>
</feature>
<feature type="domain" description="Peptidase S1" evidence="5">
    <location>
        <begin position="12"/>
        <end position="259"/>
    </location>
</feature>
<dbReference type="InterPro" id="IPR050430">
    <property type="entry name" value="Peptidase_S1"/>
</dbReference>
<evidence type="ECO:0000259" key="5">
    <source>
        <dbReference type="PROSITE" id="PS50240"/>
    </source>
</evidence>
<sequence length="297" mass="32001">MHLLLKRFLPAILAMLTTATALSSPVTANALPLTETLAFDTPKLQATSTTPVEDNRIAALWISNSLSASTDEKLEPPPARRTCTASYLGDSFWLTAHHCVAGHPQALGYLEQFDGEIAGIANVYTMSDTDDVALIKTEEGIDADKFEISTKPLSVGETATLIGYGATNSFASEATTQISKHLNSLDFGQAIYTDLFEGTSTSASRSCSGDSGGPIFKGNVIYAVHTGGGYNPNCAQGQDRLMWHTNISSRVSWIRETVFANLAFTDSERDRAHRGRELHPTAPMPLHPRSSSWGSSF</sequence>
<dbReference type="PRINTS" id="PR00722">
    <property type="entry name" value="CHYMOTRYPSIN"/>
</dbReference>
<feature type="region of interest" description="Disordered" evidence="3">
    <location>
        <begin position="270"/>
        <end position="297"/>
    </location>
</feature>
<dbReference type="eggNOG" id="COG3591">
    <property type="taxonomic scope" value="Bacteria"/>
</dbReference>
<dbReference type="PATRIC" id="fig|1121353.3.peg.771"/>
<evidence type="ECO:0000256" key="2">
    <source>
        <dbReference type="ARBA" id="ARBA00023157"/>
    </source>
</evidence>
<evidence type="ECO:0000313" key="6">
    <source>
        <dbReference type="EMBL" id="AGG66198.1"/>
    </source>
</evidence>
<dbReference type="InterPro" id="IPR001314">
    <property type="entry name" value="Peptidase_S1A"/>
</dbReference>
<keyword evidence="2" id="KW-1015">Disulfide bond</keyword>
<dbReference type="InterPro" id="IPR001254">
    <property type="entry name" value="Trypsin_dom"/>
</dbReference>
<accession>M1UXX0</accession>
<dbReference type="KEGG" id="ccn:H924_03750"/>
<dbReference type="SUPFAM" id="SSF50494">
    <property type="entry name" value="Trypsin-like serine proteases"/>
    <property type="match status" value="1"/>
</dbReference>
<feature type="compositionally biased region" description="Basic and acidic residues" evidence="3">
    <location>
        <begin position="270"/>
        <end position="279"/>
    </location>
</feature>
<keyword evidence="4" id="KW-0732">Signal</keyword>
<dbReference type="Proteomes" id="UP000011760">
    <property type="component" value="Chromosome"/>
</dbReference>
<feature type="signal peptide" evidence="4">
    <location>
        <begin position="1"/>
        <end position="30"/>
    </location>
</feature>
<evidence type="ECO:0000256" key="1">
    <source>
        <dbReference type="ARBA" id="ARBA00007664"/>
    </source>
</evidence>
<keyword evidence="7" id="KW-1185">Reference proteome</keyword>
<keyword evidence="6" id="KW-0645">Protease</keyword>
<dbReference type="InterPro" id="IPR043504">
    <property type="entry name" value="Peptidase_S1_PA_chymotrypsin"/>
</dbReference>
<reference evidence="6 7" key="1">
    <citation type="submission" date="2013-02" db="EMBL/GenBank/DDBJ databases">
        <title>The complete genome sequence of Corynebacterium callunae DSM 20147.</title>
        <authorList>
            <person name="Ruckert C."/>
            <person name="Albersmeier A."/>
            <person name="Kalinowski J."/>
        </authorList>
    </citation>
    <scope>NUCLEOTIDE SEQUENCE [LARGE SCALE GENOMIC DNA]</scope>
    <source>
        <strain evidence="6 7">DSM 20147</strain>
    </source>
</reference>
<organism evidence="6 7">
    <name type="scientific">Corynebacterium callunae DSM 20147</name>
    <dbReference type="NCBI Taxonomy" id="1121353"/>
    <lineage>
        <taxon>Bacteria</taxon>
        <taxon>Bacillati</taxon>
        <taxon>Actinomycetota</taxon>
        <taxon>Actinomycetes</taxon>
        <taxon>Mycobacteriales</taxon>
        <taxon>Corynebacteriaceae</taxon>
        <taxon>Corynebacterium</taxon>
    </lineage>
</organism>
<protein>
    <submittedName>
        <fullName evidence="6">Putative secreted trypsin-like serine protease</fullName>
    </submittedName>
</protein>
<dbReference type="AlphaFoldDB" id="M1UXX0"/>
<dbReference type="EMBL" id="CP004354">
    <property type="protein sequence ID" value="AGG66198.1"/>
    <property type="molecule type" value="Genomic_DNA"/>
</dbReference>
<keyword evidence="6" id="KW-0378">Hydrolase</keyword>
<dbReference type="PANTHER" id="PTHR24276:SF98">
    <property type="entry name" value="FI18310P1-RELATED"/>
    <property type="match status" value="1"/>
</dbReference>
<dbReference type="GO" id="GO:0004252">
    <property type="term" value="F:serine-type endopeptidase activity"/>
    <property type="evidence" value="ECO:0007669"/>
    <property type="project" value="InterPro"/>
</dbReference>
<proteinExistence type="inferred from homology"/>
<gene>
    <name evidence="6" type="ORF">H924_03750</name>
</gene>
<evidence type="ECO:0000256" key="3">
    <source>
        <dbReference type="SAM" id="MobiDB-lite"/>
    </source>
</evidence>
<evidence type="ECO:0000256" key="4">
    <source>
        <dbReference type="SAM" id="SignalP"/>
    </source>
</evidence>
<dbReference type="Pfam" id="PF00089">
    <property type="entry name" value="Trypsin"/>
    <property type="match status" value="1"/>
</dbReference>
<comment type="similarity">
    <text evidence="1">Belongs to the peptidase S1 family.</text>
</comment>
<dbReference type="Gene3D" id="2.40.10.10">
    <property type="entry name" value="Trypsin-like serine proteases"/>
    <property type="match status" value="1"/>
</dbReference>
<name>M1UXX0_9CORY</name>
<dbReference type="GO" id="GO:0006508">
    <property type="term" value="P:proteolysis"/>
    <property type="evidence" value="ECO:0007669"/>
    <property type="project" value="UniProtKB-KW"/>
</dbReference>
<evidence type="ECO:0000313" key="7">
    <source>
        <dbReference type="Proteomes" id="UP000011760"/>
    </source>
</evidence>
<dbReference type="STRING" id="1121353.H924_03750"/>
<dbReference type="HOGENOM" id="CLU_077617_0_0_11"/>
<dbReference type="PROSITE" id="PS50240">
    <property type="entry name" value="TRYPSIN_DOM"/>
    <property type="match status" value="1"/>
</dbReference>